<dbReference type="Proteomes" id="UP000501179">
    <property type="component" value="Chromosome"/>
</dbReference>
<reference evidence="4 5" key="1">
    <citation type="submission" date="2020-03" db="EMBL/GenBank/DDBJ databases">
        <title>A novel species.</title>
        <authorList>
            <person name="Gao J."/>
        </authorList>
    </citation>
    <scope>NUCLEOTIDE SEQUENCE [LARGE SCALE GENOMIC DNA]</scope>
    <source>
        <strain evidence="4 5">QMT-12</strain>
    </source>
</reference>
<dbReference type="CDD" id="cd04301">
    <property type="entry name" value="NAT_SF"/>
    <property type="match status" value="1"/>
</dbReference>
<dbReference type="InterPro" id="IPR050832">
    <property type="entry name" value="Bact_Acetyltransf"/>
</dbReference>
<gene>
    <name evidence="4" type="ORF">HA039_20460</name>
</gene>
<evidence type="ECO:0000313" key="4">
    <source>
        <dbReference type="EMBL" id="QIQ04357.1"/>
    </source>
</evidence>
<dbReference type="GO" id="GO:0016747">
    <property type="term" value="F:acyltransferase activity, transferring groups other than amino-acyl groups"/>
    <property type="evidence" value="ECO:0007669"/>
    <property type="project" value="InterPro"/>
</dbReference>
<name>A0A6G9H2K0_9ACTN</name>
<keyword evidence="1 4" id="KW-0808">Transferase</keyword>
<dbReference type="InterPro" id="IPR016181">
    <property type="entry name" value="Acyl_CoA_acyltransferase"/>
</dbReference>
<dbReference type="AlphaFoldDB" id="A0A6G9H2K0"/>
<dbReference type="RefSeq" id="WP_167032034.1">
    <property type="nucleotide sequence ID" value="NZ_CP050177.1"/>
</dbReference>
<accession>A0A6G9H2K0</accession>
<dbReference type="InterPro" id="IPR000182">
    <property type="entry name" value="GNAT_dom"/>
</dbReference>
<feature type="domain" description="N-acetyltransferase" evidence="3">
    <location>
        <begin position="2"/>
        <end position="175"/>
    </location>
</feature>
<evidence type="ECO:0000256" key="1">
    <source>
        <dbReference type="ARBA" id="ARBA00022679"/>
    </source>
</evidence>
<evidence type="ECO:0000313" key="5">
    <source>
        <dbReference type="Proteomes" id="UP000501179"/>
    </source>
</evidence>
<keyword evidence="2" id="KW-0012">Acyltransferase</keyword>
<dbReference type="PANTHER" id="PTHR43877:SF2">
    <property type="entry name" value="AMINOALKYLPHOSPHONATE N-ACETYLTRANSFERASE-RELATED"/>
    <property type="match status" value="1"/>
</dbReference>
<dbReference type="Gene3D" id="3.40.630.30">
    <property type="match status" value="1"/>
</dbReference>
<dbReference type="EMBL" id="CP050177">
    <property type="protein sequence ID" value="QIQ04357.1"/>
    <property type="molecule type" value="Genomic_DNA"/>
</dbReference>
<dbReference type="Pfam" id="PF00583">
    <property type="entry name" value="Acetyltransf_1"/>
    <property type="match status" value="1"/>
</dbReference>
<evidence type="ECO:0000256" key="2">
    <source>
        <dbReference type="ARBA" id="ARBA00023315"/>
    </source>
</evidence>
<dbReference type="KEGG" id="slia:HA039_20460"/>
<organism evidence="4 5">
    <name type="scientific">Streptomyces liangshanensis</name>
    <dbReference type="NCBI Taxonomy" id="2717324"/>
    <lineage>
        <taxon>Bacteria</taxon>
        <taxon>Bacillati</taxon>
        <taxon>Actinomycetota</taxon>
        <taxon>Actinomycetes</taxon>
        <taxon>Kitasatosporales</taxon>
        <taxon>Streptomycetaceae</taxon>
        <taxon>Streptomyces</taxon>
    </lineage>
</organism>
<dbReference type="SUPFAM" id="SSF55729">
    <property type="entry name" value="Acyl-CoA N-acyltransferases (Nat)"/>
    <property type="match status" value="1"/>
</dbReference>
<protein>
    <submittedName>
        <fullName evidence="4">GNAT family N-acetyltransferase</fullName>
    </submittedName>
</protein>
<proteinExistence type="predicted"/>
<dbReference type="PANTHER" id="PTHR43877">
    <property type="entry name" value="AMINOALKYLPHOSPHONATE N-ACETYLTRANSFERASE-RELATED-RELATED"/>
    <property type="match status" value="1"/>
</dbReference>
<dbReference type="PROSITE" id="PS51186">
    <property type="entry name" value="GNAT"/>
    <property type="match status" value="1"/>
</dbReference>
<keyword evidence="5" id="KW-1185">Reference proteome</keyword>
<evidence type="ECO:0000259" key="3">
    <source>
        <dbReference type="PROSITE" id="PS51186"/>
    </source>
</evidence>
<sequence length="175" mass="18374">MLELRAVDSDDWAVWRELRLAALAEAPYAFGSTLAQWQGDGDREERWRARLGIPGAHDVIAVVDGRPAGMASGVPVTGAEGAEDCVELISMWVSPAARGRGVGDSLIGEVVRWAVARGARSLRLSVMPDNGRAVALYERNGFTDAGAPVAAQRDGAGASASAGTGAERAMVMDLR</sequence>